<accession>Q1MY93</accession>
<feature type="chain" id="PRO_5004194620" description="Zinc resistance-associated protein" evidence="1">
    <location>
        <begin position="24"/>
        <end position="137"/>
    </location>
</feature>
<reference evidence="2 3" key="1">
    <citation type="submission" date="2006-03" db="EMBL/GenBank/DDBJ databases">
        <authorList>
            <person name="Pinhassi J."/>
            <person name="Pedros-Alio C."/>
            <person name="Ferriera S."/>
            <person name="Johnson J."/>
            <person name="Kravitz S."/>
            <person name="Halpern A."/>
            <person name="Remington K."/>
            <person name="Beeson K."/>
            <person name="Tran B."/>
            <person name="Rogers Y.-H."/>
            <person name="Friedman R."/>
            <person name="Venter J.C."/>
        </authorList>
    </citation>
    <scope>NUCLEOTIDE SEQUENCE [LARGE SCALE GENOMIC DNA]</scope>
    <source>
        <strain evidence="2 3">RED65</strain>
    </source>
</reference>
<dbReference type="InterPro" id="IPR012899">
    <property type="entry name" value="LTXXQ"/>
</dbReference>
<dbReference type="Proteomes" id="UP000004263">
    <property type="component" value="Unassembled WGS sequence"/>
</dbReference>
<organism evidence="2 3">
    <name type="scientific">Bermanella marisrubri</name>
    <dbReference type="NCBI Taxonomy" id="207949"/>
    <lineage>
        <taxon>Bacteria</taxon>
        <taxon>Pseudomonadati</taxon>
        <taxon>Pseudomonadota</taxon>
        <taxon>Gammaproteobacteria</taxon>
        <taxon>Oceanospirillales</taxon>
        <taxon>Oceanospirillaceae</taxon>
        <taxon>Bermanella</taxon>
    </lineage>
</organism>
<protein>
    <recommendedName>
        <fullName evidence="4">Zinc resistance-associated protein</fullName>
    </recommendedName>
</protein>
<evidence type="ECO:0000313" key="3">
    <source>
        <dbReference type="Proteomes" id="UP000004263"/>
    </source>
</evidence>
<comment type="caution">
    <text evidence="2">The sequence shown here is derived from an EMBL/GenBank/DDBJ whole genome shotgun (WGS) entry which is preliminary data.</text>
</comment>
<feature type="signal peptide" evidence="1">
    <location>
        <begin position="1"/>
        <end position="23"/>
    </location>
</feature>
<dbReference type="EMBL" id="AAQH01000027">
    <property type="protein sequence ID" value="EAT10974.1"/>
    <property type="molecule type" value="Genomic_DNA"/>
</dbReference>
<keyword evidence="1" id="KW-0732">Signal</keyword>
<dbReference type="HOGENOM" id="CLU_1861273_0_0_6"/>
<dbReference type="Pfam" id="PF07813">
    <property type="entry name" value="LTXXQ"/>
    <property type="match status" value="1"/>
</dbReference>
<proteinExistence type="predicted"/>
<sequence>MKKQLTIILMVGSLILVGLNAHAHPKGPKALIDALNLTAEQQQEFERLHAESKPNKKFIHEQRKALHEKRNSLLENYSEEKAQELAEEIAQQAKNRALQRFSHMHQVMLILDDEQKATFLQLMDKKKKGKHSHRDHH</sequence>
<name>Q1MY93_9GAMM</name>
<dbReference type="RefSeq" id="WP_007016785.1">
    <property type="nucleotide sequence ID" value="NZ_AAQH01000027.1"/>
</dbReference>
<dbReference type="GO" id="GO:0042597">
    <property type="term" value="C:periplasmic space"/>
    <property type="evidence" value="ECO:0007669"/>
    <property type="project" value="InterPro"/>
</dbReference>
<evidence type="ECO:0000256" key="1">
    <source>
        <dbReference type="SAM" id="SignalP"/>
    </source>
</evidence>
<evidence type="ECO:0008006" key="4">
    <source>
        <dbReference type="Google" id="ProtNLM"/>
    </source>
</evidence>
<dbReference type="AlphaFoldDB" id="Q1MY93"/>
<gene>
    <name evidence="2" type="ORF">RED65_03125</name>
</gene>
<dbReference type="Gene3D" id="1.20.120.1490">
    <property type="match status" value="1"/>
</dbReference>
<keyword evidence="3" id="KW-1185">Reference proteome</keyword>
<evidence type="ECO:0000313" key="2">
    <source>
        <dbReference type="EMBL" id="EAT10974.1"/>
    </source>
</evidence>